<dbReference type="SUPFAM" id="SSF50104">
    <property type="entry name" value="Translation proteins SH3-like domain"/>
    <property type="match status" value="1"/>
</dbReference>
<dbReference type="OrthoDB" id="432645at2759"/>
<evidence type="ECO:0000256" key="2">
    <source>
        <dbReference type="ARBA" id="ARBA00022980"/>
    </source>
</evidence>
<dbReference type="EMBL" id="JAGFMF010011876">
    <property type="protein sequence ID" value="KAG8510354.1"/>
    <property type="molecule type" value="Genomic_DNA"/>
</dbReference>
<comment type="caution">
    <text evidence="6">The sequence shown here is derived from an EMBL/GenBank/DDBJ whole genome shotgun (WGS) entry which is preliminary data.</text>
</comment>
<dbReference type="GO" id="GO:0031090">
    <property type="term" value="C:organelle membrane"/>
    <property type="evidence" value="ECO:0007669"/>
    <property type="project" value="UniProtKB-ARBA"/>
</dbReference>
<dbReference type="GO" id="GO:0005762">
    <property type="term" value="C:mitochondrial large ribosomal subunit"/>
    <property type="evidence" value="ECO:0007669"/>
    <property type="project" value="TreeGrafter"/>
</dbReference>
<keyword evidence="2 6" id="KW-0689">Ribosomal protein</keyword>
<evidence type="ECO:0000313" key="6">
    <source>
        <dbReference type="EMBL" id="KAG8510354.1"/>
    </source>
</evidence>
<dbReference type="AlphaFoldDB" id="A0A8J6DJ64"/>
<name>A0A8J6DJ64_GALPY</name>
<evidence type="ECO:0000256" key="5">
    <source>
        <dbReference type="ARBA" id="ARBA00035359"/>
    </source>
</evidence>
<reference evidence="6" key="1">
    <citation type="journal article" date="2021" name="Evol. Appl.">
        <title>The genome of the Pyrenean desman and the effects of bottlenecks and inbreeding on the genomic landscape of an endangered species.</title>
        <authorList>
            <person name="Escoda L."/>
            <person name="Castresana J."/>
        </authorList>
    </citation>
    <scope>NUCLEOTIDE SEQUENCE</scope>
    <source>
        <strain evidence="6">IBE-C5619</strain>
    </source>
</reference>
<dbReference type="PANTHER" id="PTHR15680:SF9">
    <property type="entry name" value="LARGE RIBOSOMAL SUBUNIT PROTEIN BL19M"/>
    <property type="match status" value="1"/>
</dbReference>
<proteinExistence type="inferred from homology"/>
<dbReference type="Gene3D" id="2.30.30.790">
    <property type="match status" value="1"/>
</dbReference>
<sequence length="185" mass="21778">MRSTGKSIEGHFLGYQEIPVTSDIRDFHERNPPRHRNLDANGKKCFLLLLGVEICFELYNPPIQEIQVVKLEKCLDDSLLYLQDVLPEYKTFHVNMKPVVELVISCTFGTVNLNIKMKPKPWSKCWECPKFNIKGIGFDLSLSEEQMKESQKWSQSWFEFDRMREYDTSKTEAVLWDEIETFKMS</sequence>
<dbReference type="InterPro" id="IPR008991">
    <property type="entry name" value="Translation_prot_SH3-like_sf"/>
</dbReference>
<gene>
    <name evidence="6" type="ORF">J0S82_020592</name>
</gene>
<evidence type="ECO:0000256" key="1">
    <source>
        <dbReference type="ARBA" id="ARBA00005781"/>
    </source>
</evidence>
<evidence type="ECO:0000256" key="3">
    <source>
        <dbReference type="ARBA" id="ARBA00023274"/>
    </source>
</evidence>
<protein>
    <recommendedName>
        <fullName evidence="4">Large ribosomal subunit protein bL19m</fullName>
    </recommendedName>
    <alternativeName>
        <fullName evidence="5">39S ribosomal protein L19, mitochondrial</fullName>
    </alternativeName>
</protein>
<keyword evidence="3" id="KW-0687">Ribonucleoprotein</keyword>
<dbReference type="InterPro" id="IPR038657">
    <property type="entry name" value="Ribosomal_bL19_sf"/>
</dbReference>
<organism evidence="6 7">
    <name type="scientific">Galemys pyrenaicus</name>
    <name type="common">Iberian desman</name>
    <name type="synonym">Pyrenean desman</name>
    <dbReference type="NCBI Taxonomy" id="202257"/>
    <lineage>
        <taxon>Eukaryota</taxon>
        <taxon>Metazoa</taxon>
        <taxon>Chordata</taxon>
        <taxon>Craniata</taxon>
        <taxon>Vertebrata</taxon>
        <taxon>Euteleostomi</taxon>
        <taxon>Mammalia</taxon>
        <taxon>Eutheria</taxon>
        <taxon>Laurasiatheria</taxon>
        <taxon>Eulipotyphla</taxon>
        <taxon>Talpidae</taxon>
        <taxon>Galemys</taxon>
    </lineage>
</organism>
<evidence type="ECO:0000313" key="7">
    <source>
        <dbReference type="Proteomes" id="UP000700334"/>
    </source>
</evidence>
<comment type="similarity">
    <text evidence="1">Belongs to the bacterial ribosomal protein bL19 family.</text>
</comment>
<dbReference type="GO" id="GO:0006412">
    <property type="term" value="P:translation"/>
    <property type="evidence" value="ECO:0007669"/>
    <property type="project" value="InterPro"/>
</dbReference>
<keyword evidence="7" id="KW-1185">Reference proteome</keyword>
<dbReference type="PANTHER" id="PTHR15680">
    <property type="entry name" value="RIBOSOMAL PROTEIN L19"/>
    <property type="match status" value="1"/>
</dbReference>
<accession>A0A8J6DJ64</accession>
<dbReference type="GO" id="GO:0003735">
    <property type="term" value="F:structural constituent of ribosome"/>
    <property type="evidence" value="ECO:0007669"/>
    <property type="project" value="InterPro"/>
</dbReference>
<dbReference type="InterPro" id="IPR001857">
    <property type="entry name" value="Ribosomal_bL19"/>
</dbReference>
<dbReference type="Proteomes" id="UP000700334">
    <property type="component" value="Unassembled WGS sequence"/>
</dbReference>
<evidence type="ECO:0000256" key="4">
    <source>
        <dbReference type="ARBA" id="ARBA00035288"/>
    </source>
</evidence>